<keyword evidence="2" id="KW-0378">Hydrolase</keyword>
<dbReference type="GO" id="GO:0016787">
    <property type="term" value="F:hydrolase activity"/>
    <property type="evidence" value="ECO:0007669"/>
    <property type="project" value="UniProtKB-KW"/>
</dbReference>
<feature type="domain" description="Alpha/beta hydrolase fold-5" evidence="1">
    <location>
        <begin position="66"/>
        <end position="228"/>
    </location>
</feature>
<accession>A0ABU9VNF2</accession>
<evidence type="ECO:0000313" key="2">
    <source>
        <dbReference type="EMBL" id="MEN0645432.1"/>
    </source>
</evidence>
<sequence>MMKRNLFKRILVITLLVMVFSLLGAYIWTQLTYDAQYSSEFELDQEVVPLDNGWILYTADDAEKGFILYPGAKVEPEAYAFIAQELASQNITVAIPSVTLNLPILDVSKAEEIIGTTADMEWYIGGHSMGGAAAAMYADQHLDKVSGLILLGSYAADNDVLSQSDLPVLSISGSEDGLSTPSKIKENSSHLPQTAEFVEIEGGNHAQFGVYGAQSGDKDAKITLSEQQSTTIQTIVNWLRDRDTGGEDE</sequence>
<dbReference type="SUPFAM" id="SSF53474">
    <property type="entry name" value="alpha/beta-Hydrolases"/>
    <property type="match status" value="1"/>
</dbReference>
<protein>
    <submittedName>
        <fullName evidence="2">Alpha/beta fold hydrolase</fullName>
    </submittedName>
</protein>
<proteinExistence type="predicted"/>
<evidence type="ECO:0000259" key="1">
    <source>
        <dbReference type="Pfam" id="PF12695"/>
    </source>
</evidence>
<dbReference type="Proteomes" id="UP001418796">
    <property type="component" value="Unassembled WGS sequence"/>
</dbReference>
<dbReference type="Gene3D" id="3.40.50.1820">
    <property type="entry name" value="alpha/beta hydrolase"/>
    <property type="match status" value="1"/>
</dbReference>
<dbReference type="RefSeq" id="WP_343132005.1">
    <property type="nucleotide sequence ID" value="NZ_JBCITK010000001.1"/>
</dbReference>
<organism evidence="2 3">
    <name type="scientific">Alkalicoccobacillus gibsonii</name>
    <dbReference type="NCBI Taxonomy" id="79881"/>
    <lineage>
        <taxon>Bacteria</taxon>
        <taxon>Bacillati</taxon>
        <taxon>Bacillota</taxon>
        <taxon>Bacilli</taxon>
        <taxon>Bacillales</taxon>
        <taxon>Bacillaceae</taxon>
        <taxon>Alkalicoccobacillus</taxon>
    </lineage>
</organism>
<dbReference type="InterPro" id="IPR029058">
    <property type="entry name" value="AB_hydrolase_fold"/>
</dbReference>
<comment type="caution">
    <text evidence="2">The sequence shown here is derived from an EMBL/GenBank/DDBJ whole genome shotgun (WGS) entry which is preliminary data.</text>
</comment>
<reference evidence="2 3" key="1">
    <citation type="submission" date="2024-03" db="EMBL/GenBank/DDBJ databases">
        <title>Bacilli Hybrid Assemblies.</title>
        <authorList>
            <person name="Kovac J."/>
        </authorList>
    </citation>
    <scope>NUCLEOTIDE SEQUENCE [LARGE SCALE GENOMIC DNA]</scope>
    <source>
        <strain evidence="2 3">FSL R7-0666</strain>
    </source>
</reference>
<dbReference type="Pfam" id="PF12695">
    <property type="entry name" value="Abhydrolase_5"/>
    <property type="match status" value="1"/>
</dbReference>
<name>A0ABU9VNF2_9BACI</name>
<dbReference type="EMBL" id="JBCITK010000001">
    <property type="protein sequence ID" value="MEN0645432.1"/>
    <property type="molecule type" value="Genomic_DNA"/>
</dbReference>
<evidence type="ECO:0000313" key="3">
    <source>
        <dbReference type="Proteomes" id="UP001418796"/>
    </source>
</evidence>
<dbReference type="InterPro" id="IPR029059">
    <property type="entry name" value="AB_hydrolase_5"/>
</dbReference>
<gene>
    <name evidence="2" type="ORF">MKY91_19890</name>
</gene>
<keyword evidence="3" id="KW-1185">Reference proteome</keyword>